<protein>
    <submittedName>
        <fullName evidence="2">Uncharacterized protein</fullName>
    </submittedName>
</protein>
<reference evidence="2" key="1">
    <citation type="submission" date="2023-03" db="EMBL/GenBank/DDBJ databases">
        <authorList>
            <person name="Steffen K."/>
            <person name="Cardenas P."/>
        </authorList>
    </citation>
    <scope>NUCLEOTIDE SEQUENCE</scope>
</reference>
<accession>A0AA35S5B6</accession>
<proteinExistence type="predicted"/>
<keyword evidence="1" id="KW-0472">Membrane</keyword>
<keyword evidence="1" id="KW-1133">Transmembrane helix</keyword>
<dbReference type="EMBL" id="CASHTH010001958">
    <property type="protein sequence ID" value="CAI8022442.1"/>
    <property type="molecule type" value="Genomic_DNA"/>
</dbReference>
<comment type="caution">
    <text evidence="2">The sequence shown here is derived from an EMBL/GenBank/DDBJ whole genome shotgun (WGS) entry which is preliminary data.</text>
</comment>
<feature type="transmembrane region" description="Helical" evidence="1">
    <location>
        <begin position="194"/>
        <end position="212"/>
    </location>
</feature>
<dbReference type="AlphaFoldDB" id="A0AA35S5B6"/>
<name>A0AA35S5B6_GEOBA</name>
<keyword evidence="3" id="KW-1185">Reference proteome</keyword>
<feature type="non-terminal residue" evidence="2">
    <location>
        <position position="1"/>
    </location>
</feature>
<dbReference type="Proteomes" id="UP001174909">
    <property type="component" value="Unassembled WGS sequence"/>
</dbReference>
<organism evidence="2 3">
    <name type="scientific">Geodia barretti</name>
    <name type="common">Barrett's horny sponge</name>
    <dbReference type="NCBI Taxonomy" id="519541"/>
    <lineage>
        <taxon>Eukaryota</taxon>
        <taxon>Metazoa</taxon>
        <taxon>Porifera</taxon>
        <taxon>Demospongiae</taxon>
        <taxon>Heteroscleromorpha</taxon>
        <taxon>Tetractinellida</taxon>
        <taxon>Astrophorina</taxon>
        <taxon>Geodiidae</taxon>
        <taxon>Geodia</taxon>
    </lineage>
</organism>
<evidence type="ECO:0000313" key="3">
    <source>
        <dbReference type="Proteomes" id="UP001174909"/>
    </source>
</evidence>
<sequence>ALEKLRVAFVSDSDTPLPLDVKIRVVNLTDTPCDDEFISTPTFCLDNTDALCSPLQFTFKSQTLSNLENEESRQEINNLITWLALLHGSVLSFCMPDNHNLPDSEDKRFELKLTIENWPCNPSLSSTQCVLLELLSWIKTYSEYGGESHIMTWDQSQRGSVTIDHRYNDESDSENTLKLFWWSLSNQNFFRLGLAEYVVLSVTLALVIIRFFPAVHKQIVSRITTAERKSIYWGTFAVCNFSV</sequence>
<evidence type="ECO:0000256" key="1">
    <source>
        <dbReference type="SAM" id="Phobius"/>
    </source>
</evidence>
<evidence type="ECO:0000313" key="2">
    <source>
        <dbReference type="EMBL" id="CAI8022442.1"/>
    </source>
</evidence>
<gene>
    <name evidence="2" type="ORF">GBAR_LOCUS13183</name>
</gene>
<keyword evidence="1" id="KW-0812">Transmembrane</keyword>